<name>E8V740_TERSS</name>
<protein>
    <submittedName>
        <fullName evidence="3">VWFA-related domain-containing protein</fullName>
    </submittedName>
</protein>
<dbReference type="CDD" id="cd00198">
    <property type="entry name" value="vWFA"/>
    <property type="match status" value="1"/>
</dbReference>
<feature type="domain" description="VWFA" evidence="2">
    <location>
        <begin position="98"/>
        <end position="292"/>
    </location>
</feature>
<dbReference type="InterPro" id="IPR002035">
    <property type="entry name" value="VWF_A"/>
</dbReference>
<dbReference type="InterPro" id="IPR036465">
    <property type="entry name" value="vWFA_dom_sf"/>
</dbReference>
<proteinExistence type="predicted"/>
<dbReference type="SUPFAM" id="SSF53300">
    <property type="entry name" value="vWA-like"/>
    <property type="match status" value="1"/>
</dbReference>
<sequence>MCTPKLSRVRHHRRLSLLAAIVLLYLSGIASAQTAPETINPPVTLHVAVKLVQINCTATNRKTHSIEEITAPEQVRVFEDNKLQSLLGLSHAEDTPLVLGILLDISGSEAGEWDRMKRQTIHFIAETLRPGDRVFIVTFNVRLRVLLDMTKPTDTPAHIATKLDSLQEEYGVETHSRNMSGNGTRLWDAMDFATDAMAPYQGRKAVVVFTDGLDNASAAQPTNILRRAQEQAVPFYAIRVWGMELAEAVATGHSPPGSEILPNLVDKSGGVLLTATRDRDVAAALGRMTALLRSQFVVEYRPPPDSPPGFHHIRIEAVDHNLEIHGKAGMWR</sequence>
<dbReference type="NCBIfam" id="TIGR03436">
    <property type="entry name" value="acidobact_VWFA"/>
    <property type="match status" value="1"/>
</dbReference>
<evidence type="ECO:0000313" key="4">
    <source>
        <dbReference type="Proteomes" id="UP000006844"/>
    </source>
</evidence>
<dbReference type="eggNOG" id="COG2304">
    <property type="taxonomic scope" value="Bacteria"/>
</dbReference>
<dbReference type="HOGENOM" id="CLU_049429_0_0_0"/>
<dbReference type="PROSITE" id="PS50234">
    <property type="entry name" value="VWFA"/>
    <property type="match status" value="1"/>
</dbReference>
<dbReference type="Gene3D" id="3.40.50.410">
    <property type="entry name" value="von Willebrand factor, type A domain"/>
    <property type="match status" value="1"/>
</dbReference>
<keyword evidence="4" id="KW-1185">Reference proteome</keyword>
<dbReference type="SMART" id="SM00327">
    <property type="entry name" value="VWA"/>
    <property type="match status" value="1"/>
</dbReference>
<evidence type="ECO:0000259" key="2">
    <source>
        <dbReference type="PROSITE" id="PS50234"/>
    </source>
</evidence>
<dbReference type="Pfam" id="PF13519">
    <property type="entry name" value="VWA_2"/>
    <property type="match status" value="1"/>
</dbReference>
<dbReference type="KEGG" id="tsa:AciPR4_0847"/>
<dbReference type="OrthoDB" id="108353at2"/>
<dbReference type="Proteomes" id="UP000006844">
    <property type="component" value="Chromosome"/>
</dbReference>
<accession>E8V740</accession>
<reference evidence="3 4" key="1">
    <citation type="journal article" date="2012" name="Stand. Genomic Sci.">
        <title>Complete genome sequence of Terriglobus saanensis type strain SP1PR4(T), an Acidobacteria from tundra soil.</title>
        <authorList>
            <person name="Rawat S.R."/>
            <person name="Mannisto M.K."/>
            <person name="Starovoytov V."/>
            <person name="Goodwin L."/>
            <person name="Nolan M."/>
            <person name="Hauser L."/>
            <person name="Land M."/>
            <person name="Davenport K.W."/>
            <person name="Woyke T."/>
            <person name="Haggblom M.M."/>
        </authorList>
    </citation>
    <scope>NUCLEOTIDE SEQUENCE</scope>
    <source>
        <strain evidence="4">ATCC BAA-1853 / DSM 23119 / SP1PR4</strain>
    </source>
</reference>
<dbReference type="RefSeq" id="WP_013567413.1">
    <property type="nucleotide sequence ID" value="NC_014963.1"/>
</dbReference>
<dbReference type="InterPro" id="IPR017802">
    <property type="entry name" value="VWFA-rel_acidobac-type"/>
</dbReference>
<dbReference type="STRING" id="401053.AciPR4_0847"/>
<dbReference type="AlphaFoldDB" id="E8V740"/>
<feature type="signal peptide" evidence="1">
    <location>
        <begin position="1"/>
        <end position="32"/>
    </location>
</feature>
<dbReference type="EMBL" id="CP002467">
    <property type="protein sequence ID" value="ADV81680.1"/>
    <property type="molecule type" value="Genomic_DNA"/>
</dbReference>
<feature type="chain" id="PRO_5003233133" evidence="1">
    <location>
        <begin position="33"/>
        <end position="332"/>
    </location>
</feature>
<gene>
    <name evidence="3" type="ordered locus">AciPR4_0847</name>
</gene>
<evidence type="ECO:0000313" key="3">
    <source>
        <dbReference type="EMBL" id="ADV81680.1"/>
    </source>
</evidence>
<organism evidence="3 4">
    <name type="scientific">Terriglobus saanensis (strain ATCC BAA-1853 / DSM 23119 / SP1PR4)</name>
    <dbReference type="NCBI Taxonomy" id="401053"/>
    <lineage>
        <taxon>Bacteria</taxon>
        <taxon>Pseudomonadati</taxon>
        <taxon>Acidobacteriota</taxon>
        <taxon>Terriglobia</taxon>
        <taxon>Terriglobales</taxon>
        <taxon>Acidobacteriaceae</taxon>
        <taxon>Terriglobus</taxon>
    </lineage>
</organism>
<evidence type="ECO:0000256" key="1">
    <source>
        <dbReference type="SAM" id="SignalP"/>
    </source>
</evidence>
<keyword evidence="1" id="KW-0732">Signal</keyword>